<proteinExistence type="inferred from homology"/>
<reference evidence="19" key="2">
    <citation type="journal article" date="2021" name="PeerJ">
        <title>Extensive microbial diversity within the chicken gut microbiome revealed by metagenomics and culture.</title>
        <authorList>
            <person name="Gilroy R."/>
            <person name="Ravi A."/>
            <person name="Getino M."/>
            <person name="Pursley I."/>
            <person name="Horton D.L."/>
            <person name="Alikhan N.F."/>
            <person name="Baker D."/>
            <person name="Gharbi K."/>
            <person name="Hall N."/>
            <person name="Watson M."/>
            <person name="Adriaenssens E.M."/>
            <person name="Foster-Nyarko E."/>
            <person name="Jarju S."/>
            <person name="Secka A."/>
            <person name="Antonio M."/>
            <person name="Oren A."/>
            <person name="Chaudhuri R.R."/>
            <person name="La Ragione R."/>
            <person name="Hildebrand F."/>
            <person name="Pallen M.J."/>
        </authorList>
    </citation>
    <scope>NUCLEOTIDE SEQUENCE</scope>
    <source>
        <strain evidence="19">ChiHjej10B9-9673</strain>
    </source>
</reference>
<evidence type="ECO:0000256" key="8">
    <source>
        <dbReference type="ARBA" id="ARBA00023285"/>
    </source>
</evidence>
<gene>
    <name evidence="19" type="primary">pepD</name>
    <name evidence="19" type="ORF">IAC18_02270</name>
</gene>
<keyword evidence="19" id="KW-0224">Dipeptidase</keyword>
<evidence type="ECO:0000313" key="20">
    <source>
        <dbReference type="Proteomes" id="UP000824001"/>
    </source>
</evidence>
<feature type="domain" description="Peptidase M20 dimerisation" evidence="18">
    <location>
        <begin position="208"/>
        <end position="289"/>
    </location>
</feature>
<evidence type="ECO:0000256" key="7">
    <source>
        <dbReference type="ARBA" id="ARBA00023049"/>
    </source>
</evidence>
<dbReference type="GO" id="GO:0070573">
    <property type="term" value="F:metallodipeptidase activity"/>
    <property type="evidence" value="ECO:0007669"/>
    <property type="project" value="TreeGrafter"/>
</dbReference>
<dbReference type="GO" id="GO:0005829">
    <property type="term" value="C:cytosol"/>
    <property type="evidence" value="ECO:0007669"/>
    <property type="project" value="TreeGrafter"/>
</dbReference>
<evidence type="ECO:0000256" key="1">
    <source>
        <dbReference type="ARBA" id="ARBA00001941"/>
    </source>
</evidence>
<evidence type="ECO:0000256" key="5">
    <source>
        <dbReference type="ARBA" id="ARBA00022801"/>
    </source>
</evidence>
<comment type="similarity">
    <text evidence="12">Belongs to the peptidase M20C family.</text>
</comment>
<name>A0A9D1JUP9_9FIRM</name>
<evidence type="ECO:0000256" key="16">
    <source>
        <dbReference type="ARBA" id="ARBA00077688"/>
    </source>
</evidence>
<dbReference type="Pfam" id="PF01546">
    <property type="entry name" value="Peptidase_M20"/>
    <property type="match status" value="1"/>
</dbReference>
<evidence type="ECO:0000256" key="17">
    <source>
        <dbReference type="ARBA" id="ARBA00078074"/>
    </source>
</evidence>
<evidence type="ECO:0000259" key="18">
    <source>
        <dbReference type="Pfam" id="PF07687"/>
    </source>
</evidence>
<evidence type="ECO:0000256" key="11">
    <source>
        <dbReference type="ARBA" id="ARBA00044252"/>
    </source>
</evidence>
<evidence type="ECO:0000256" key="10">
    <source>
        <dbReference type="ARBA" id="ARBA00038976"/>
    </source>
</evidence>
<accession>A0A9D1JUP9</accession>
<keyword evidence="7" id="KW-0482">Metalloprotease</keyword>
<dbReference type="AlphaFoldDB" id="A0A9D1JUP9"/>
<evidence type="ECO:0000313" key="19">
    <source>
        <dbReference type="EMBL" id="HIS66367.1"/>
    </source>
</evidence>
<dbReference type="EC" id="3.4.13.18" evidence="10"/>
<organism evidence="19 20">
    <name type="scientific">Candidatus Scatomorpha merdipullorum</name>
    <dbReference type="NCBI Taxonomy" id="2840927"/>
    <lineage>
        <taxon>Bacteria</taxon>
        <taxon>Bacillati</taxon>
        <taxon>Bacillota</taxon>
        <taxon>Clostridia</taxon>
        <taxon>Eubacteriales</taxon>
        <taxon>Candidatus Scatomorpha</taxon>
    </lineage>
</organism>
<dbReference type="InterPro" id="IPR011650">
    <property type="entry name" value="Peptidase_M20_dimer"/>
</dbReference>
<comment type="cofactor">
    <cofactor evidence="1">
        <name>Co(2+)</name>
        <dbReference type="ChEBI" id="CHEBI:48828"/>
    </cofactor>
</comment>
<evidence type="ECO:0000256" key="6">
    <source>
        <dbReference type="ARBA" id="ARBA00022833"/>
    </source>
</evidence>
<dbReference type="FunFam" id="3.40.630.10:FF:000018">
    <property type="entry name" value="Aminoacyl-histidine dipeptidase PepD"/>
    <property type="match status" value="1"/>
</dbReference>
<comment type="catalytic activity">
    <reaction evidence="9">
        <text>Hydrolysis of dipeptides, preferentially hydrophobic dipeptides including prolyl amino acids.</text>
        <dbReference type="EC" id="3.4.13.18"/>
    </reaction>
</comment>
<dbReference type="PIRSF" id="PIRSF016599">
    <property type="entry name" value="Xaa-His_dipept"/>
    <property type="match status" value="1"/>
</dbReference>
<evidence type="ECO:0000256" key="2">
    <source>
        <dbReference type="ARBA" id="ARBA00001947"/>
    </source>
</evidence>
<evidence type="ECO:0000256" key="3">
    <source>
        <dbReference type="ARBA" id="ARBA00022670"/>
    </source>
</evidence>
<comment type="caution">
    <text evidence="19">The sequence shown here is derived from an EMBL/GenBank/DDBJ whole genome shotgun (WGS) entry which is preliminary data.</text>
</comment>
<evidence type="ECO:0000256" key="12">
    <source>
        <dbReference type="ARBA" id="ARBA00061423"/>
    </source>
</evidence>
<dbReference type="FunFam" id="3.40.630.10:FF:000015">
    <property type="entry name" value="Aminoacyl-histidine dipeptidase PepD"/>
    <property type="match status" value="1"/>
</dbReference>
<dbReference type="Pfam" id="PF07687">
    <property type="entry name" value="M20_dimer"/>
    <property type="match status" value="1"/>
</dbReference>
<comment type="cofactor">
    <cofactor evidence="2">
        <name>Zn(2+)</name>
        <dbReference type="ChEBI" id="CHEBI:29105"/>
    </cofactor>
</comment>
<sequence length="478" mass="50240">MGVLSQLEPKGVFGFFETICSIPHGSGNTDAIAEYIVSFAAERGFECSRDEANNVLVTVPASAGREGDETIILQAHTDMVCEKDEGVDFDFTKDALRLVVDGDTLRAEGTTLGADDGISVAMMLALADDAALSHPKLELLFTTDEEIGMLGAFAFDCSKLTGHRLINLDSEYEGVLMCSCAGGANAYTTLPVKRERAELELLELSIGGLKSGHSGVEIDKGRANSNVLMARLLRGLAAKADIRLVGLEGGARETAIAASTVAVVGAASGADALAALAEEFGAQLRREYATAEPDMSVSAAVSGKRSVDALTAADTARALALLQALPDGVQAMSVDMPGLVQTSLNFGLVNLRDAELWCANTVRSSMTSQKQWILDKICAAAELAGGSTEISGSYPGWSYNPRSAVKEAILNAYRELFGREASVEAVHAGIECGLFADSIPELDCVSIGPDMADVHTPREHLSIASAARTYELLKAVLA</sequence>
<keyword evidence="5 19" id="KW-0378">Hydrolase</keyword>
<dbReference type="Proteomes" id="UP000824001">
    <property type="component" value="Unassembled WGS sequence"/>
</dbReference>
<evidence type="ECO:0000256" key="15">
    <source>
        <dbReference type="ARBA" id="ARBA00076004"/>
    </source>
</evidence>
<evidence type="ECO:0000256" key="9">
    <source>
        <dbReference type="ARBA" id="ARBA00036421"/>
    </source>
</evidence>
<keyword evidence="6" id="KW-0862">Zinc</keyword>
<dbReference type="Gene3D" id="3.40.630.10">
    <property type="entry name" value="Zn peptidases"/>
    <property type="match status" value="2"/>
</dbReference>
<evidence type="ECO:0000256" key="13">
    <source>
        <dbReference type="ARBA" id="ARBA00071271"/>
    </source>
</evidence>
<evidence type="ECO:0000256" key="14">
    <source>
        <dbReference type="ARBA" id="ARBA00075285"/>
    </source>
</evidence>
<dbReference type="InterPro" id="IPR002933">
    <property type="entry name" value="Peptidase_M20"/>
</dbReference>
<dbReference type="GO" id="GO:0046872">
    <property type="term" value="F:metal ion binding"/>
    <property type="evidence" value="ECO:0007669"/>
    <property type="project" value="UniProtKB-KW"/>
</dbReference>
<keyword evidence="8" id="KW-0170">Cobalt</keyword>
<dbReference type="PANTHER" id="PTHR43501:SF1">
    <property type="entry name" value="CYTOSOL NON-SPECIFIC DIPEPTIDASE"/>
    <property type="match status" value="1"/>
</dbReference>
<dbReference type="PRINTS" id="PR00934">
    <property type="entry name" value="XHISDIPTASE"/>
</dbReference>
<reference evidence="19" key="1">
    <citation type="submission" date="2020-10" db="EMBL/GenBank/DDBJ databases">
        <authorList>
            <person name="Gilroy R."/>
        </authorList>
    </citation>
    <scope>NUCLEOTIDE SEQUENCE</scope>
    <source>
        <strain evidence="19">ChiHjej10B9-9673</strain>
    </source>
</reference>
<dbReference type="GO" id="GO:0006508">
    <property type="term" value="P:proteolysis"/>
    <property type="evidence" value="ECO:0007669"/>
    <property type="project" value="UniProtKB-KW"/>
</dbReference>
<dbReference type="SUPFAM" id="SSF53187">
    <property type="entry name" value="Zn-dependent exopeptidases"/>
    <property type="match status" value="1"/>
</dbReference>
<dbReference type="InterPro" id="IPR001160">
    <property type="entry name" value="Peptidase_M20C"/>
</dbReference>
<protein>
    <recommendedName>
        <fullName evidence="13">Cytosol non-specific dipeptidase</fullName>
        <ecNumber evidence="10">3.4.13.18</ecNumber>
    </recommendedName>
    <alternativeName>
        <fullName evidence="16">Aminoacyl-histidine dipeptidase</fullName>
    </alternativeName>
    <alternativeName>
        <fullName evidence="15">Beta-alanyl-histidine dipeptidase</fullName>
    </alternativeName>
    <alternativeName>
        <fullName evidence="14">Carnosinase</fullName>
    </alternativeName>
    <alternativeName>
        <fullName evidence="11">Peptidase D</fullName>
    </alternativeName>
    <alternativeName>
        <fullName evidence="17">Xaa-His dipeptidase</fullName>
    </alternativeName>
</protein>
<keyword evidence="3" id="KW-0645">Protease</keyword>
<dbReference type="EMBL" id="DVJK01000063">
    <property type="protein sequence ID" value="HIS66367.1"/>
    <property type="molecule type" value="Genomic_DNA"/>
</dbReference>
<evidence type="ECO:0000256" key="4">
    <source>
        <dbReference type="ARBA" id="ARBA00022723"/>
    </source>
</evidence>
<keyword evidence="4" id="KW-0479">Metal-binding</keyword>
<dbReference type="PANTHER" id="PTHR43501">
    <property type="entry name" value="CYTOSOL NON-SPECIFIC DIPEPTIDASE"/>
    <property type="match status" value="1"/>
</dbReference>
<dbReference type="NCBIfam" id="TIGR01893">
    <property type="entry name" value="aa-his-dipept"/>
    <property type="match status" value="1"/>
</dbReference>